<dbReference type="Proteomes" id="UP000270342">
    <property type="component" value="Unassembled WGS sequence"/>
</dbReference>
<name>A0A494Y508_9BURK</name>
<dbReference type="RefSeq" id="WP_121085109.1">
    <property type="nucleotide sequence ID" value="NZ_RBZU01000002.1"/>
</dbReference>
<comment type="caution">
    <text evidence="8">The sequence shown here is derived from an EMBL/GenBank/DDBJ whole genome shotgun (WGS) entry which is preliminary data.</text>
</comment>
<evidence type="ECO:0000256" key="2">
    <source>
        <dbReference type="ARBA" id="ARBA00009477"/>
    </source>
</evidence>
<feature type="chain" id="PRO_5019717374" evidence="4">
    <location>
        <begin position="28"/>
        <end position="394"/>
    </location>
</feature>
<proteinExistence type="inferred from homology"/>
<evidence type="ECO:0000256" key="4">
    <source>
        <dbReference type="SAM" id="SignalP"/>
    </source>
</evidence>
<evidence type="ECO:0000259" key="5">
    <source>
        <dbReference type="Pfam" id="PF25876"/>
    </source>
</evidence>
<dbReference type="GO" id="GO:0015562">
    <property type="term" value="F:efflux transmembrane transporter activity"/>
    <property type="evidence" value="ECO:0007669"/>
    <property type="project" value="TreeGrafter"/>
</dbReference>
<dbReference type="GO" id="GO:1990281">
    <property type="term" value="C:efflux pump complex"/>
    <property type="evidence" value="ECO:0007669"/>
    <property type="project" value="TreeGrafter"/>
</dbReference>
<comment type="similarity">
    <text evidence="2">Belongs to the membrane fusion protein (MFP) (TC 8.A.1) family.</text>
</comment>
<sequence length="394" mass="41631">MNKKKIRRLCAAGSLAVVIAIPAYMLAKRDVPDIQYVTVPVAYQDIESTVEAVGTIRAADLVSVGAQVTGQIQSLHVALGDRVKKGQLIAEIDSQPQIYALRTAQAQLQSAIAALHASEASLAQARLTMARQQTLIVHDAGSHADFEAAEAALKVDQANVEMYRAQVTSAQVSVDTARVTLGYTRIVAPSDGEVVAVLAVAGQTVNANQTTPNLIKLARLDTVEVKAQISEADVVRLHPGLPAYFTILGDPSHHYITRLKAIEPAPDSILTDTTTPQTSNTASTNAAVYYNGLLDMPNADGRLRISMTAQVSVVLDRAQHAAVVPVTALVEPPRAGTSKVRVLASDGHAVTRRVQTGIANDTVVQILDGLDAHDRVIVGQGSSASARDPFSTPG</sequence>
<evidence type="ECO:0000313" key="9">
    <source>
        <dbReference type="Proteomes" id="UP000270342"/>
    </source>
</evidence>
<feature type="domain" description="Multidrug resistance protein MdtA-like alpha-helical hairpin" evidence="5">
    <location>
        <begin position="107"/>
        <end position="184"/>
    </location>
</feature>
<dbReference type="InterPro" id="IPR058627">
    <property type="entry name" value="MdtA-like_C"/>
</dbReference>
<dbReference type="Gene3D" id="2.40.50.100">
    <property type="match status" value="2"/>
</dbReference>
<dbReference type="Gene3D" id="2.40.30.170">
    <property type="match status" value="1"/>
</dbReference>
<keyword evidence="9" id="KW-1185">Reference proteome</keyword>
<feature type="domain" description="Multidrug resistance protein MdtA-like C-terminal permuted SH3" evidence="7">
    <location>
        <begin position="321"/>
        <end position="380"/>
    </location>
</feature>
<dbReference type="SUPFAM" id="SSF111369">
    <property type="entry name" value="HlyD-like secretion proteins"/>
    <property type="match status" value="1"/>
</dbReference>
<organism evidence="8 9">
    <name type="scientific">Pararobbsia silviterrae</name>
    <dbReference type="NCBI Taxonomy" id="1792498"/>
    <lineage>
        <taxon>Bacteria</taxon>
        <taxon>Pseudomonadati</taxon>
        <taxon>Pseudomonadota</taxon>
        <taxon>Betaproteobacteria</taxon>
        <taxon>Burkholderiales</taxon>
        <taxon>Burkholderiaceae</taxon>
        <taxon>Pararobbsia</taxon>
    </lineage>
</organism>
<evidence type="ECO:0000256" key="3">
    <source>
        <dbReference type="ARBA" id="ARBA00022448"/>
    </source>
</evidence>
<dbReference type="InterPro" id="IPR058624">
    <property type="entry name" value="MdtA-like_HH"/>
</dbReference>
<dbReference type="PANTHER" id="PTHR30469:SF33">
    <property type="entry name" value="SLR1207 PROTEIN"/>
    <property type="match status" value="1"/>
</dbReference>
<dbReference type="Pfam" id="PF25876">
    <property type="entry name" value="HH_MFP_RND"/>
    <property type="match status" value="1"/>
</dbReference>
<comment type="subcellular location">
    <subcellularLocation>
        <location evidence="1">Cell envelope</location>
    </subcellularLocation>
</comment>
<dbReference type="Gene3D" id="2.40.420.20">
    <property type="match status" value="1"/>
</dbReference>
<evidence type="ECO:0000313" key="8">
    <source>
        <dbReference type="EMBL" id="RKP57789.1"/>
    </source>
</evidence>
<dbReference type="InterPro" id="IPR006143">
    <property type="entry name" value="RND_pump_MFP"/>
</dbReference>
<dbReference type="Pfam" id="PF25917">
    <property type="entry name" value="BSH_RND"/>
    <property type="match status" value="1"/>
</dbReference>
<evidence type="ECO:0000259" key="7">
    <source>
        <dbReference type="Pfam" id="PF25967"/>
    </source>
</evidence>
<accession>A0A494Y508</accession>
<gene>
    <name evidence="8" type="ORF">D7S86_07610</name>
</gene>
<reference evidence="8 9" key="1">
    <citation type="submission" date="2018-10" db="EMBL/GenBank/DDBJ databases">
        <title>Robbsia sp. DHC34, isolated from soil.</title>
        <authorList>
            <person name="Gao Z.-H."/>
            <person name="Qiu L.-H."/>
        </authorList>
    </citation>
    <scope>NUCLEOTIDE SEQUENCE [LARGE SCALE GENOMIC DNA]</scope>
    <source>
        <strain evidence="8 9">DHC34</strain>
    </source>
</reference>
<dbReference type="InterPro" id="IPR058625">
    <property type="entry name" value="MdtA-like_BSH"/>
</dbReference>
<evidence type="ECO:0000256" key="1">
    <source>
        <dbReference type="ARBA" id="ARBA00004196"/>
    </source>
</evidence>
<dbReference type="OrthoDB" id="9784484at2"/>
<dbReference type="NCBIfam" id="TIGR01730">
    <property type="entry name" value="RND_mfp"/>
    <property type="match status" value="1"/>
</dbReference>
<feature type="signal peptide" evidence="4">
    <location>
        <begin position="1"/>
        <end position="27"/>
    </location>
</feature>
<keyword evidence="3" id="KW-0813">Transport</keyword>
<feature type="domain" description="Multidrug resistance protein MdtA-like barrel-sandwich hybrid" evidence="6">
    <location>
        <begin position="62"/>
        <end position="215"/>
    </location>
</feature>
<dbReference type="Pfam" id="PF25967">
    <property type="entry name" value="RND-MFP_C"/>
    <property type="match status" value="1"/>
</dbReference>
<keyword evidence="4" id="KW-0732">Signal</keyword>
<dbReference type="AlphaFoldDB" id="A0A494Y508"/>
<dbReference type="EMBL" id="RBZU01000002">
    <property type="protein sequence ID" value="RKP57789.1"/>
    <property type="molecule type" value="Genomic_DNA"/>
</dbReference>
<dbReference type="PANTHER" id="PTHR30469">
    <property type="entry name" value="MULTIDRUG RESISTANCE PROTEIN MDTA"/>
    <property type="match status" value="1"/>
</dbReference>
<protein>
    <submittedName>
        <fullName evidence="8">Efflux RND transporter periplasmic adaptor subunit</fullName>
    </submittedName>
</protein>
<evidence type="ECO:0000259" key="6">
    <source>
        <dbReference type="Pfam" id="PF25917"/>
    </source>
</evidence>